<dbReference type="Pfam" id="PF02899">
    <property type="entry name" value="Phage_int_SAM_1"/>
    <property type="match status" value="1"/>
</dbReference>
<dbReference type="EMBL" id="NGUO01000006">
    <property type="protein sequence ID" value="OWS71991.1"/>
    <property type="molecule type" value="Genomic_DNA"/>
</dbReference>
<dbReference type="Gene3D" id="1.10.150.130">
    <property type="match status" value="1"/>
</dbReference>
<evidence type="ECO:0000256" key="4">
    <source>
        <dbReference type="ARBA" id="ARBA00023172"/>
    </source>
</evidence>
<dbReference type="PROSITE" id="PS51900">
    <property type="entry name" value="CB"/>
    <property type="match status" value="1"/>
</dbReference>
<keyword evidence="1" id="KW-0159">Chromosome partition</keyword>
<dbReference type="InterPro" id="IPR004107">
    <property type="entry name" value="Integrase_SAM-like_N"/>
</dbReference>
<evidence type="ECO:0000256" key="3">
    <source>
        <dbReference type="ARBA" id="ARBA00023125"/>
    </source>
</evidence>
<keyword evidence="9" id="KW-1185">Reference proteome</keyword>
<evidence type="ECO:0000256" key="5">
    <source>
        <dbReference type="PROSITE-ProRule" id="PRU01248"/>
    </source>
</evidence>
<dbReference type="InterPro" id="IPR002104">
    <property type="entry name" value="Integrase_catalytic"/>
</dbReference>
<keyword evidence="4" id="KW-0233">DNA recombination</keyword>
<keyword evidence="2" id="KW-0229">DNA integration</keyword>
<protein>
    <recommendedName>
        <fullName evidence="10">Integrase</fullName>
    </recommendedName>
</protein>
<dbReference type="GO" id="GO:0003677">
    <property type="term" value="F:DNA binding"/>
    <property type="evidence" value="ECO:0007669"/>
    <property type="project" value="UniProtKB-UniRule"/>
</dbReference>
<accession>A0A254Q585</accession>
<evidence type="ECO:0000313" key="8">
    <source>
        <dbReference type="EMBL" id="OWS71991.1"/>
    </source>
</evidence>
<dbReference type="CDD" id="cd00799">
    <property type="entry name" value="INT_Cre_C"/>
    <property type="match status" value="1"/>
</dbReference>
<feature type="domain" description="Tyr recombinase" evidence="6">
    <location>
        <begin position="121"/>
        <end position="315"/>
    </location>
</feature>
<keyword evidence="3 5" id="KW-0238">DNA-binding</keyword>
<dbReference type="AlphaFoldDB" id="A0A254Q585"/>
<dbReference type="Pfam" id="PF00589">
    <property type="entry name" value="Phage_integrase"/>
    <property type="match status" value="1"/>
</dbReference>
<dbReference type="GO" id="GO:0015074">
    <property type="term" value="P:DNA integration"/>
    <property type="evidence" value="ECO:0007669"/>
    <property type="project" value="UniProtKB-KW"/>
</dbReference>
<evidence type="ECO:0000256" key="2">
    <source>
        <dbReference type="ARBA" id="ARBA00022908"/>
    </source>
</evidence>
<comment type="caution">
    <text evidence="8">The sequence shown here is derived from an EMBL/GenBank/DDBJ whole genome shotgun (WGS) entry which is preliminary data.</text>
</comment>
<dbReference type="Proteomes" id="UP000198104">
    <property type="component" value="Unassembled WGS sequence"/>
</dbReference>
<dbReference type="InterPro" id="IPR011010">
    <property type="entry name" value="DNA_brk_join_enz"/>
</dbReference>
<dbReference type="PROSITE" id="PS51898">
    <property type="entry name" value="TYR_RECOMBINASE"/>
    <property type="match status" value="1"/>
</dbReference>
<dbReference type="GO" id="GO:0007059">
    <property type="term" value="P:chromosome segregation"/>
    <property type="evidence" value="ECO:0007669"/>
    <property type="project" value="UniProtKB-KW"/>
</dbReference>
<dbReference type="InterPro" id="IPR013762">
    <property type="entry name" value="Integrase-like_cat_sf"/>
</dbReference>
<proteinExistence type="predicted"/>
<evidence type="ECO:0000313" key="9">
    <source>
        <dbReference type="Proteomes" id="UP000198104"/>
    </source>
</evidence>
<dbReference type="InterPro" id="IPR010998">
    <property type="entry name" value="Integrase_recombinase_N"/>
</dbReference>
<organism evidence="8 9">
    <name type="scientific">Polynucleobacter aenigmaticus</name>
    <dbReference type="NCBI Taxonomy" id="1743164"/>
    <lineage>
        <taxon>Bacteria</taxon>
        <taxon>Pseudomonadati</taxon>
        <taxon>Pseudomonadota</taxon>
        <taxon>Betaproteobacteria</taxon>
        <taxon>Burkholderiales</taxon>
        <taxon>Burkholderiaceae</taxon>
        <taxon>Polynucleobacter</taxon>
    </lineage>
</organism>
<dbReference type="GO" id="GO:0006310">
    <property type="term" value="P:DNA recombination"/>
    <property type="evidence" value="ECO:0007669"/>
    <property type="project" value="UniProtKB-KW"/>
</dbReference>
<sequence length="330" mass="37305">MGMNAIEDVKDSLAVQGLKKVLKKIEDAYSPNTLRAYRADFLEFIHFCEKRELSSIPANYESVALFVDANVDRGCSINFIKRKISAIASIHKFSRLPNPVQDIDVQLALRRMARKNGRINKQAYGLNKKLFDDLMQAAGNDIFGIRDRALLQLGYASLCRRHELVQLLAEDIKSNEDGSVLLHQRSGKTDTEKRGRWIYLPPDVWDYVRTWLEAANIKEGPILRGITRGGKVMSEAYGPGAINRTYKRLARRAGFDETLVAELSSHSTRVGAAQELLRSGASLLQVMQRGGWGLPQSVLKYVKNADMIYEYPTWRKKHFESTGQSSAIER</sequence>
<name>A0A254Q585_9BURK</name>
<dbReference type="Gene3D" id="1.10.443.10">
    <property type="entry name" value="Intergrase catalytic core"/>
    <property type="match status" value="1"/>
</dbReference>
<feature type="domain" description="Core-binding (CB)" evidence="7">
    <location>
        <begin position="1"/>
        <end position="95"/>
    </location>
</feature>
<gene>
    <name evidence="8" type="ORF">CBI30_03930</name>
</gene>
<dbReference type="PANTHER" id="PTHR30349">
    <property type="entry name" value="PHAGE INTEGRASE-RELATED"/>
    <property type="match status" value="1"/>
</dbReference>
<dbReference type="InterPro" id="IPR044068">
    <property type="entry name" value="CB"/>
</dbReference>
<evidence type="ECO:0000256" key="1">
    <source>
        <dbReference type="ARBA" id="ARBA00022829"/>
    </source>
</evidence>
<dbReference type="SUPFAM" id="SSF56349">
    <property type="entry name" value="DNA breaking-rejoining enzymes"/>
    <property type="match status" value="1"/>
</dbReference>
<reference evidence="8 9" key="1">
    <citation type="submission" date="2017-05" db="EMBL/GenBank/DDBJ databases">
        <title>Polynucleobacter sp. MWH-K35W1 isolated from the permanently anoxic monimolimnion of a meromictic lake.</title>
        <authorList>
            <person name="Hahn M.W."/>
        </authorList>
    </citation>
    <scope>NUCLEOTIDE SEQUENCE [LARGE SCALE GENOMIC DNA]</scope>
    <source>
        <strain evidence="8 9">MWH-K35W1</strain>
    </source>
</reference>
<dbReference type="InterPro" id="IPR050090">
    <property type="entry name" value="Tyrosine_recombinase_XerCD"/>
</dbReference>
<evidence type="ECO:0000259" key="6">
    <source>
        <dbReference type="PROSITE" id="PS51898"/>
    </source>
</evidence>
<evidence type="ECO:0000259" key="7">
    <source>
        <dbReference type="PROSITE" id="PS51900"/>
    </source>
</evidence>
<dbReference type="PANTHER" id="PTHR30349:SF81">
    <property type="entry name" value="TYROSINE RECOMBINASE XERC"/>
    <property type="match status" value="1"/>
</dbReference>
<evidence type="ECO:0008006" key="10">
    <source>
        <dbReference type="Google" id="ProtNLM"/>
    </source>
</evidence>
<dbReference type="SUPFAM" id="SSF47823">
    <property type="entry name" value="lambda integrase-like, N-terminal domain"/>
    <property type="match status" value="1"/>
</dbReference>